<gene>
    <name evidence="1" type="ORF">PVE99_29865</name>
</gene>
<dbReference type="AlphaFoldDB" id="A0ABD4X291"/>
<dbReference type="RefSeq" id="WP_235567464.1">
    <property type="nucleotide sequence ID" value="NZ_JARAOX010000233.1"/>
</dbReference>
<dbReference type="EMBL" id="JARAOX010000233">
    <property type="protein sequence ID" value="MDD9786568.1"/>
    <property type="molecule type" value="Genomic_DNA"/>
</dbReference>
<name>A0ABD4X291_PRIMG</name>
<comment type="caution">
    <text evidence="1">The sequence shown here is derived from an EMBL/GenBank/DDBJ whole genome shotgun (WGS) entry which is preliminary data.</text>
</comment>
<reference evidence="1 2" key="1">
    <citation type="submission" date="2023-02" db="EMBL/GenBank/DDBJ databases">
        <authorList>
            <person name="Olszewska D."/>
        </authorList>
    </citation>
    <scope>NUCLEOTIDE SEQUENCE [LARGE SCALE GENOMIC DNA]</scope>
    <source>
        <strain evidence="1 2">FDU301</strain>
    </source>
</reference>
<sequence length="60" mass="6888">MGRASNLSQDIDQFERAYALAKTIDEICMHYGKNSVIQVLSHLNQLTACYLDDLIEDRKK</sequence>
<proteinExistence type="predicted"/>
<dbReference type="Proteomes" id="UP001213771">
    <property type="component" value="Unassembled WGS sequence"/>
</dbReference>
<protein>
    <submittedName>
        <fullName evidence="1">Uncharacterized protein</fullName>
    </submittedName>
</protein>
<organism evidence="1 2">
    <name type="scientific">Priestia megaterium</name>
    <name type="common">Bacillus megaterium</name>
    <dbReference type="NCBI Taxonomy" id="1404"/>
    <lineage>
        <taxon>Bacteria</taxon>
        <taxon>Bacillati</taxon>
        <taxon>Bacillota</taxon>
        <taxon>Bacilli</taxon>
        <taxon>Bacillales</taxon>
        <taxon>Bacillaceae</taxon>
        <taxon>Priestia</taxon>
    </lineage>
</organism>
<evidence type="ECO:0000313" key="1">
    <source>
        <dbReference type="EMBL" id="MDD9786568.1"/>
    </source>
</evidence>
<accession>A0ABD4X291</accession>
<evidence type="ECO:0000313" key="2">
    <source>
        <dbReference type="Proteomes" id="UP001213771"/>
    </source>
</evidence>